<feature type="domain" description="Beta-hexosaminidase bacterial type N-terminal" evidence="7">
    <location>
        <begin position="73"/>
        <end position="139"/>
    </location>
</feature>
<protein>
    <recommendedName>
        <fullName evidence="3">beta-N-acetylhexosaminidase</fullName>
        <ecNumber evidence="3">3.2.1.52</ecNumber>
    </recommendedName>
</protein>
<dbReference type="Proteomes" id="UP001589619">
    <property type="component" value="Unassembled WGS sequence"/>
</dbReference>
<dbReference type="Pfam" id="PF00728">
    <property type="entry name" value="Glyco_hydro_20"/>
    <property type="match status" value="1"/>
</dbReference>
<keyword evidence="5" id="KW-0326">Glycosidase</keyword>
<dbReference type="EMBL" id="JBHMAG010000002">
    <property type="protein sequence ID" value="MFB9750303.1"/>
    <property type="molecule type" value="Genomic_DNA"/>
</dbReference>
<feature type="domain" description="Glycoside hydrolase family 20 catalytic" evidence="6">
    <location>
        <begin position="160"/>
        <end position="404"/>
    </location>
</feature>
<keyword evidence="4" id="KW-0378">Hydrolase</keyword>
<dbReference type="Gene3D" id="3.20.20.80">
    <property type="entry name" value="Glycosidases"/>
    <property type="match status" value="1"/>
</dbReference>
<dbReference type="SUPFAM" id="SSF51445">
    <property type="entry name" value="(Trans)glycosidases"/>
    <property type="match status" value="1"/>
</dbReference>
<dbReference type="PANTHER" id="PTHR22600">
    <property type="entry name" value="BETA-HEXOSAMINIDASE"/>
    <property type="match status" value="1"/>
</dbReference>
<proteinExistence type="inferred from homology"/>
<dbReference type="RefSeq" id="WP_344917033.1">
    <property type="nucleotide sequence ID" value="NZ_BAAAYO010000021.1"/>
</dbReference>
<organism evidence="8 9">
    <name type="scientific">Paenibacillus hodogayensis</name>
    <dbReference type="NCBI Taxonomy" id="279208"/>
    <lineage>
        <taxon>Bacteria</taxon>
        <taxon>Bacillati</taxon>
        <taxon>Bacillota</taxon>
        <taxon>Bacilli</taxon>
        <taxon>Bacillales</taxon>
        <taxon>Paenibacillaceae</taxon>
        <taxon>Paenibacillus</taxon>
    </lineage>
</organism>
<evidence type="ECO:0000256" key="3">
    <source>
        <dbReference type="ARBA" id="ARBA00012663"/>
    </source>
</evidence>
<dbReference type="PRINTS" id="PR00738">
    <property type="entry name" value="GLHYDRLASE20"/>
</dbReference>
<dbReference type="InterPro" id="IPR015882">
    <property type="entry name" value="HEX_bac_N"/>
</dbReference>
<dbReference type="InterPro" id="IPR015883">
    <property type="entry name" value="Glyco_hydro_20_cat"/>
</dbReference>
<dbReference type="EC" id="3.2.1.52" evidence="3"/>
<evidence type="ECO:0000259" key="6">
    <source>
        <dbReference type="Pfam" id="PF00728"/>
    </source>
</evidence>
<gene>
    <name evidence="8" type="ORF">ACFFNY_01855</name>
</gene>
<keyword evidence="9" id="KW-1185">Reference proteome</keyword>
<comment type="similarity">
    <text evidence="2">Belongs to the glycosyl hydrolase 20 family.</text>
</comment>
<dbReference type="InterPro" id="IPR025705">
    <property type="entry name" value="Beta_hexosaminidase_sua/sub"/>
</dbReference>
<dbReference type="PANTHER" id="PTHR22600:SF57">
    <property type="entry name" value="BETA-N-ACETYLHEXOSAMINIDASE"/>
    <property type="match status" value="1"/>
</dbReference>
<evidence type="ECO:0000259" key="7">
    <source>
        <dbReference type="Pfam" id="PF02838"/>
    </source>
</evidence>
<dbReference type="InterPro" id="IPR017853">
    <property type="entry name" value="GH"/>
</dbReference>
<comment type="caution">
    <text evidence="8">The sequence shown here is derived from an EMBL/GenBank/DDBJ whole genome shotgun (WGS) entry which is preliminary data.</text>
</comment>
<dbReference type="Gene3D" id="3.30.379.10">
    <property type="entry name" value="Chitobiase/beta-hexosaminidase domain 2-like"/>
    <property type="match status" value="1"/>
</dbReference>
<evidence type="ECO:0000313" key="8">
    <source>
        <dbReference type="EMBL" id="MFB9750303.1"/>
    </source>
</evidence>
<comment type="catalytic activity">
    <reaction evidence="1">
        <text>Hydrolysis of terminal non-reducing N-acetyl-D-hexosamine residues in N-acetyl-beta-D-hexosaminides.</text>
        <dbReference type="EC" id="3.2.1.52"/>
    </reaction>
</comment>
<accession>A0ABV5VPV1</accession>
<evidence type="ECO:0000313" key="9">
    <source>
        <dbReference type="Proteomes" id="UP001589619"/>
    </source>
</evidence>
<dbReference type="Pfam" id="PF02838">
    <property type="entry name" value="Glyco_hydro_20b"/>
    <property type="match status" value="1"/>
</dbReference>
<evidence type="ECO:0000256" key="4">
    <source>
        <dbReference type="ARBA" id="ARBA00022801"/>
    </source>
</evidence>
<reference evidence="8 9" key="1">
    <citation type="submission" date="2024-09" db="EMBL/GenBank/DDBJ databases">
        <authorList>
            <person name="Sun Q."/>
            <person name="Mori K."/>
        </authorList>
    </citation>
    <scope>NUCLEOTIDE SEQUENCE [LARGE SCALE GENOMIC DNA]</scope>
    <source>
        <strain evidence="8 9">JCM 12520</strain>
    </source>
</reference>
<evidence type="ECO:0000256" key="5">
    <source>
        <dbReference type="ARBA" id="ARBA00023295"/>
    </source>
</evidence>
<sequence length="698" mass="78100">MINSIPTLIPAPKRMCCAGIRTLDEGWTVTVEAGALASVVTRTALRQLIFWLAEHWSGKVLAPHEAGGAGNPEEQPPYRIRLEETEACSERYRLTAGPSELHIAGGPTGILHGVQTLIQLLQPGTSSGLLRLPLVEIEDEPDIPIRGMFAECSWGSDLMELEDWKAMVDEMVHFKLNTLGIGIYGCWGSRYPADANSRSEFLFAPVLDDPGVLPERRIGYFDPVAKRTAIKTYRPTLYENDGFGQLVAYAAERGIRVIPQFNGPGHSLLLPRLYPNISAVDERGEATGYGYSLTHPDTFPLLKRMMKRVIDRYMLPYGQTWFHIGMDEITGWSAADLAVHTPRQLLELYLTEIGGYLIANGIEKVMIWHDMAESLTGFDESFESLLEKCGLAGKLVIQWWNYTMPVCSVKQVRGAEGWVAPSTGYMSGMFYQDYVDNVENRVNEGVEQSFPGAVAYTVYSPTFRRNTAYLAEKCWNTRRRDAAEFDRTYAAWIVSDEPECWAKGMSAMRKLFEYSSTFTLLAEIGVFFSSADSIRAYPAGIVRSVLATDGVHKAYRVTRALARNALLSFEQGKAVPGREYELRVIRFECRRVAGLIDGLLGLSDAVRAMERLRNGPIAGRCGLAAVGERLERELDALDRLLAEMQGVLPAYMVFVGLREYMFLREAMRKQAEQLTLLSRDEAILRGEADVPLPCVYER</sequence>
<evidence type="ECO:0000256" key="1">
    <source>
        <dbReference type="ARBA" id="ARBA00001231"/>
    </source>
</evidence>
<evidence type="ECO:0000256" key="2">
    <source>
        <dbReference type="ARBA" id="ARBA00006285"/>
    </source>
</evidence>
<name>A0ABV5VPV1_9BACL</name>
<dbReference type="SUPFAM" id="SSF55545">
    <property type="entry name" value="beta-N-acetylhexosaminidase-like domain"/>
    <property type="match status" value="1"/>
</dbReference>
<dbReference type="InterPro" id="IPR029018">
    <property type="entry name" value="Hex-like_dom2"/>
</dbReference>